<evidence type="ECO:0000313" key="3">
    <source>
        <dbReference type="Proteomes" id="UP000807769"/>
    </source>
</evidence>
<dbReference type="EMBL" id="JABBWG010000006">
    <property type="protein sequence ID" value="KAG1821738.1"/>
    <property type="molecule type" value="Genomic_DNA"/>
</dbReference>
<protein>
    <submittedName>
        <fullName evidence="2">Uncharacterized protein</fullName>
    </submittedName>
</protein>
<organism evidence="2 3">
    <name type="scientific">Suillus subaureus</name>
    <dbReference type="NCBI Taxonomy" id="48587"/>
    <lineage>
        <taxon>Eukaryota</taxon>
        <taxon>Fungi</taxon>
        <taxon>Dikarya</taxon>
        <taxon>Basidiomycota</taxon>
        <taxon>Agaricomycotina</taxon>
        <taxon>Agaricomycetes</taxon>
        <taxon>Agaricomycetidae</taxon>
        <taxon>Boletales</taxon>
        <taxon>Suillineae</taxon>
        <taxon>Suillaceae</taxon>
        <taxon>Suillus</taxon>
    </lineage>
</organism>
<keyword evidence="1" id="KW-0472">Membrane</keyword>
<accession>A0A9P7JGR8</accession>
<comment type="caution">
    <text evidence="2">The sequence shown here is derived from an EMBL/GenBank/DDBJ whole genome shotgun (WGS) entry which is preliminary data.</text>
</comment>
<feature type="transmembrane region" description="Helical" evidence="1">
    <location>
        <begin position="152"/>
        <end position="171"/>
    </location>
</feature>
<feature type="transmembrane region" description="Helical" evidence="1">
    <location>
        <begin position="109"/>
        <end position="132"/>
    </location>
</feature>
<keyword evidence="1" id="KW-0812">Transmembrane</keyword>
<dbReference type="GeneID" id="64628852"/>
<sequence length="212" mass="23387">MGQDSTSNKVDSFDRRHCTKISASETRSEYGLGALSMPHRVIAAPVALLAHHTLSKMIIPQIKSIGRTISKHTIRQLKFIIPGAAITYAFNTHRVFLELLTRQDVEGQWARLFAFASTGFEGLVIILFLYVLLVPWIHGLEPDYRSWRDSGILSSVIPILTTAILVGWSLLSFTLGRWSSLGYLEGVVGASGLYALTFGLLGLLPAPKVHRS</sequence>
<dbReference type="Proteomes" id="UP000807769">
    <property type="component" value="Unassembled WGS sequence"/>
</dbReference>
<dbReference type="RefSeq" id="XP_041196478.1">
    <property type="nucleotide sequence ID" value="XM_041334835.1"/>
</dbReference>
<keyword evidence="1" id="KW-1133">Transmembrane helix</keyword>
<dbReference type="AlphaFoldDB" id="A0A9P7JGR8"/>
<proteinExistence type="predicted"/>
<evidence type="ECO:0000256" key="1">
    <source>
        <dbReference type="SAM" id="Phobius"/>
    </source>
</evidence>
<name>A0A9P7JGR8_9AGAM</name>
<feature type="transmembrane region" description="Helical" evidence="1">
    <location>
        <begin position="183"/>
        <end position="204"/>
    </location>
</feature>
<keyword evidence="3" id="KW-1185">Reference proteome</keyword>
<gene>
    <name evidence="2" type="ORF">BJ212DRAFT_1333133</name>
</gene>
<reference evidence="2" key="1">
    <citation type="journal article" date="2020" name="New Phytol.">
        <title>Comparative genomics reveals dynamic genome evolution in host specialist ectomycorrhizal fungi.</title>
        <authorList>
            <person name="Lofgren L.A."/>
            <person name="Nguyen N.H."/>
            <person name="Vilgalys R."/>
            <person name="Ruytinx J."/>
            <person name="Liao H.L."/>
            <person name="Branco S."/>
            <person name="Kuo A."/>
            <person name="LaButti K."/>
            <person name="Lipzen A."/>
            <person name="Andreopoulos W."/>
            <person name="Pangilinan J."/>
            <person name="Riley R."/>
            <person name="Hundley H."/>
            <person name="Na H."/>
            <person name="Barry K."/>
            <person name="Grigoriev I.V."/>
            <person name="Stajich J.E."/>
            <person name="Kennedy P.G."/>
        </authorList>
    </citation>
    <scope>NUCLEOTIDE SEQUENCE</scope>
    <source>
        <strain evidence="2">MN1</strain>
    </source>
</reference>
<dbReference type="OrthoDB" id="3187264at2759"/>
<evidence type="ECO:0000313" key="2">
    <source>
        <dbReference type="EMBL" id="KAG1821738.1"/>
    </source>
</evidence>